<dbReference type="EMBL" id="WIWS01000015">
    <property type="protein sequence ID" value="KAF3225400.1"/>
    <property type="molecule type" value="Genomic_DNA"/>
</dbReference>
<protein>
    <submittedName>
        <fullName evidence="2">Uncharacterized protein</fullName>
    </submittedName>
</protein>
<evidence type="ECO:0000313" key="2">
    <source>
        <dbReference type="EMBL" id="KAF3225400.1"/>
    </source>
</evidence>
<organism evidence="2 4">
    <name type="scientific">Orbilia oligospora</name>
    <name type="common">Nematode-trapping fungus</name>
    <name type="synonym">Arthrobotrys oligospora</name>
    <dbReference type="NCBI Taxonomy" id="2813651"/>
    <lineage>
        <taxon>Eukaryota</taxon>
        <taxon>Fungi</taxon>
        <taxon>Dikarya</taxon>
        <taxon>Ascomycota</taxon>
        <taxon>Pezizomycotina</taxon>
        <taxon>Orbiliomycetes</taxon>
        <taxon>Orbiliales</taxon>
        <taxon>Orbiliaceae</taxon>
        <taxon>Orbilia</taxon>
    </lineage>
</organism>
<accession>A0A6G1M5L6</accession>
<proteinExistence type="predicted"/>
<dbReference type="AlphaFoldDB" id="A0A6G1M5L6"/>
<dbReference type="Proteomes" id="UP000472727">
    <property type="component" value="Unassembled WGS sequence"/>
</dbReference>
<gene>
    <name evidence="2" type="ORF">TWF106_002539</name>
    <name evidence="3" type="ORF">TWF191_003033</name>
    <name evidence="1" type="ORF">TWF679_001553</name>
</gene>
<evidence type="ECO:0000313" key="5">
    <source>
        <dbReference type="Proteomes" id="UP000483672"/>
    </source>
</evidence>
<dbReference type="Proteomes" id="UP000614610">
    <property type="component" value="Unassembled WGS sequence"/>
</dbReference>
<evidence type="ECO:0000313" key="1">
    <source>
        <dbReference type="EMBL" id="KAF3199335.1"/>
    </source>
</evidence>
<sequence>MGLFSRSGRSAIKPKQFILNYTYSLHLNKRLTDMQDNPIYFIDTNKKSRDHFVRIRAGRDKKGPVVANIGTNDTKREFRFRVGQGLEEHLVENKSEKKDFKWTWALPNGVGPSKNMIWVYTKDLDLDPHGKHSISRRALKLFDMDTNRAIAIFVNERVELTKQGVFTINGEDCQRYGPAFETAVLTSALAIIQQVGLTGSGLGEIVVESAVGTVTEQAIMAAFAG</sequence>
<dbReference type="EMBL" id="WIWT01000120">
    <property type="protein sequence ID" value="KAF3199335.1"/>
    <property type="molecule type" value="Genomic_DNA"/>
</dbReference>
<dbReference type="OrthoDB" id="5276987at2759"/>
<dbReference type="Proteomes" id="UP000483672">
    <property type="component" value="Unassembled WGS sequence"/>
</dbReference>
<reference evidence="4 5" key="1">
    <citation type="submission" date="2019-06" db="EMBL/GenBank/DDBJ databases">
        <authorList>
            <person name="Palmer J.M."/>
        </authorList>
    </citation>
    <scope>NUCLEOTIDE SEQUENCE [LARGE SCALE GENOMIC DNA]</scope>
    <source>
        <strain evidence="2 4">TWF106</strain>
        <strain evidence="3 5">TWF191</strain>
        <strain evidence="1">TWF679</strain>
    </source>
</reference>
<comment type="caution">
    <text evidence="2">The sequence shown here is derived from an EMBL/GenBank/DDBJ whole genome shotgun (WGS) entry which is preliminary data.</text>
</comment>
<evidence type="ECO:0000313" key="3">
    <source>
        <dbReference type="EMBL" id="KAF3228095.1"/>
    </source>
</evidence>
<dbReference type="EMBL" id="WIPF01000017">
    <property type="protein sequence ID" value="KAF3228095.1"/>
    <property type="molecule type" value="Genomic_DNA"/>
</dbReference>
<name>A0A6G1M5L6_ORBOL</name>
<evidence type="ECO:0000313" key="4">
    <source>
        <dbReference type="Proteomes" id="UP000472727"/>
    </source>
</evidence>